<organism evidence="2 3">
    <name type="scientific">Pinibacter aurantiacus</name>
    <dbReference type="NCBI Taxonomy" id="2851599"/>
    <lineage>
        <taxon>Bacteria</taxon>
        <taxon>Pseudomonadati</taxon>
        <taxon>Bacteroidota</taxon>
        <taxon>Chitinophagia</taxon>
        <taxon>Chitinophagales</taxon>
        <taxon>Chitinophagaceae</taxon>
        <taxon>Pinibacter</taxon>
    </lineage>
</organism>
<keyword evidence="3" id="KW-1185">Reference proteome</keyword>
<feature type="chain" id="PRO_5038869044" evidence="1">
    <location>
        <begin position="20"/>
        <end position="348"/>
    </location>
</feature>
<evidence type="ECO:0000313" key="2">
    <source>
        <dbReference type="EMBL" id="MBV4360487.1"/>
    </source>
</evidence>
<dbReference type="RefSeq" id="WP_217794914.1">
    <property type="nucleotide sequence ID" value="NZ_JAHSPG010000018.1"/>
</dbReference>
<feature type="signal peptide" evidence="1">
    <location>
        <begin position="1"/>
        <end position="19"/>
    </location>
</feature>
<evidence type="ECO:0000256" key="1">
    <source>
        <dbReference type="SAM" id="SignalP"/>
    </source>
</evidence>
<protein>
    <submittedName>
        <fullName evidence="2">Right-handed parallel beta-helix repeat-containing protein</fullName>
    </submittedName>
</protein>
<dbReference type="EMBL" id="JAHSPG010000018">
    <property type="protein sequence ID" value="MBV4360487.1"/>
    <property type="molecule type" value="Genomic_DNA"/>
</dbReference>
<evidence type="ECO:0000313" key="3">
    <source>
        <dbReference type="Proteomes" id="UP000812270"/>
    </source>
</evidence>
<name>A0A9E2SF47_9BACT</name>
<dbReference type="Proteomes" id="UP000812270">
    <property type="component" value="Unassembled WGS sequence"/>
</dbReference>
<gene>
    <name evidence="2" type="ORF">KTO63_25210</name>
</gene>
<proteinExistence type="predicted"/>
<accession>A0A9E2SF47</accession>
<keyword evidence="1" id="KW-0732">Signal</keyword>
<comment type="caution">
    <text evidence="2">The sequence shown here is derived from an EMBL/GenBank/DDBJ whole genome shotgun (WGS) entry which is preliminary data.</text>
</comment>
<dbReference type="AlphaFoldDB" id="A0A9E2SF47"/>
<reference evidence="2" key="1">
    <citation type="submission" date="2021-06" db="EMBL/GenBank/DDBJ databases">
        <authorList>
            <person name="Huq M.A."/>
        </authorList>
    </citation>
    <scope>NUCLEOTIDE SEQUENCE</scope>
    <source>
        <strain evidence="2">MAH-26</strain>
    </source>
</reference>
<sequence>MKYFLLLLTGLSITSISFAKSWRINNNAGVNANFTSIYDAVNSASVTNGDSLYIEPSVVDYVTNSMTIGKRLTFIGPGYLLDPASTNAPGNSGLQVLTADSRLGFLRLNAGASGSKFIGVTLTGMYFNGASNVTFERVGFTGSPYFESGTNDAITFRKCFFLNNGFSNAAAVIITNFVCENNAFYGYCNIGMDQLTGTGNLFRNNSIYGSAYGVVLLNTYIANNIFGTYASCTFTNSTVKNNLFQANQTLSGTATGNTLNVDMSTVYVGGSTGSLDSRMVLKAGSPAKGTGLTVGTVVNPDMGAFGATDPYRLSGIPNIPSIYTLTVPTSIPSGSATMNITFSTRNNN</sequence>